<gene>
    <name evidence="9" type="ORF">GMARGA_LOCUS14335</name>
</gene>
<evidence type="ECO:0000256" key="3">
    <source>
        <dbReference type="ARBA" id="ARBA00022771"/>
    </source>
</evidence>
<dbReference type="Pfam" id="PF00320">
    <property type="entry name" value="GATA"/>
    <property type="match status" value="2"/>
</dbReference>
<evidence type="ECO:0000256" key="6">
    <source>
        <dbReference type="PROSITE-ProRule" id="PRU00094"/>
    </source>
</evidence>
<feature type="non-terminal residue" evidence="9">
    <location>
        <position position="1"/>
    </location>
</feature>
<feature type="compositionally biased region" description="Low complexity" evidence="7">
    <location>
        <begin position="191"/>
        <end position="200"/>
    </location>
</feature>
<feature type="region of interest" description="Disordered" evidence="7">
    <location>
        <begin position="170"/>
        <end position="200"/>
    </location>
</feature>
<accession>A0ABN7V579</accession>
<dbReference type="CDD" id="cd00202">
    <property type="entry name" value="ZnF_GATA"/>
    <property type="match status" value="2"/>
</dbReference>
<keyword evidence="10" id="KW-1185">Reference proteome</keyword>
<evidence type="ECO:0000256" key="1">
    <source>
        <dbReference type="ARBA" id="ARBA00004123"/>
    </source>
</evidence>
<dbReference type="InterPro" id="IPR000679">
    <property type="entry name" value="Znf_GATA"/>
</dbReference>
<feature type="compositionally biased region" description="Basic and acidic residues" evidence="7">
    <location>
        <begin position="314"/>
        <end position="323"/>
    </location>
</feature>
<feature type="region of interest" description="Disordered" evidence="7">
    <location>
        <begin position="1"/>
        <end position="78"/>
    </location>
</feature>
<feature type="domain" description="GATA-type" evidence="8">
    <location>
        <begin position="258"/>
        <end position="306"/>
    </location>
</feature>
<dbReference type="PANTHER" id="PTHR10071">
    <property type="entry name" value="TRANSCRIPTION FACTOR GATA FAMILY MEMBER"/>
    <property type="match status" value="1"/>
</dbReference>
<evidence type="ECO:0000256" key="7">
    <source>
        <dbReference type="SAM" id="MobiDB-lite"/>
    </source>
</evidence>
<dbReference type="InterPro" id="IPR039355">
    <property type="entry name" value="Transcription_factor_GATA"/>
</dbReference>
<dbReference type="InterPro" id="IPR013088">
    <property type="entry name" value="Znf_NHR/GATA"/>
</dbReference>
<dbReference type="PANTHER" id="PTHR10071:SF281">
    <property type="entry name" value="BOX A-BINDING FACTOR-RELATED"/>
    <property type="match status" value="1"/>
</dbReference>
<feature type="region of interest" description="Disordered" evidence="7">
    <location>
        <begin position="314"/>
        <end position="339"/>
    </location>
</feature>
<keyword evidence="2" id="KW-0479">Metal-binding</keyword>
<dbReference type="PROSITE" id="PS50114">
    <property type="entry name" value="GATA_ZN_FINGER_2"/>
    <property type="match status" value="2"/>
</dbReference>
<proteinExistence type="predicted"/>
<keyword evidence="4" id="KW-0862">Zinc</keyword>
<sequence length="455" mass="50072">ASSRRNSADSSASADTMSSQTTPISTNPPTPSEYENMTALQSAVSALASAHATRSHSTDGSNISNHRESKRVGSKPPRQLQCFNCGIKNTPLWRRTPDRMHSLCNACGLYFKQYHVHRPLHIIHKTRTSSAKSYPYILPATREEDEGDEGEDIEEDTDIIMENYSDISSSDHLIGQESNGEEAAPEASIKSPTSTPTPSTPLFSTLISNENTSPLININPPVLQTTTPIPSPTIPPASLPSAPINPSSIAAMADIQIQCANCGQTQTPLWRKNDKGQPLCNACGLYAKLHNRDRPIAMRKSKIQRRRRDWNKYGHIEDGHSTEETTDSLPGSHYGSPKAPMTLHTILPNQRPIAPMTMPPSLMAPALLTLATAATCQREQILLEEQRRQQLHLEEAAGGQDQNSAISGYISTPFVDYNDESNFKSLVDQMSKKQVEEVLKVLERRCEILKMALGE</sequence>
<keyword evidence="3 6" id="KW-0863">Zinc-finger</keyword>
<comment type="subcellular location">
    <subcellularLocation>
        <location evidence="1">Nucleus</location>
    </subcellularLocation>
</comment>
<evidence type="ECO:0000259" key="8">
    <source>
        <dbReference type="PROSITE" id="PS50114"/>
    </source>
</evidence>
<reference evidence="9 10" key="1">
    <citation type="submission" date="2021-06" db="EMBL/GenBank/DDBJ databases">
        <authorList>
            <person name="Kallberg Y."/>
            <person name="Tangrot J."/>
            <person name="Rosling A."/>
        </authorList>
    </citation>
    <scope>NUCLEOTIDE SEQUENCE [LARGE SCALE GENOMIC DNA]</scope>
    <source>
        <strain evidence="9 10">120-4 pot B 10/14</strain>
    </source>
</reference>
<dbReference type="Gene3D" id="3.30.50.10">
    <property type="entry name" value="Erythroid Transcription Factor GATA-1, subunit A"/>
    <property type="match status" value="2"/>
</dbReference>
<organism evidence="9 10">
    <name type="scientific">Gigaspora margarita</name>
    <dbReference type="NCBI Taxonomy" id="4874"/>
    <lineage>
        <taxon>Eukaryota</taxon>
        <taxon>Fungi</taxon>
        <taxon>Fungi incertae sedis</taxon>
        <taxon>Mucoromycota</taxon>
        <taxon>Glomeromycotina</taxon>
        <taxon>Glomeromycetes</taxon>
        <taxon>Diversisporales</taxon>
        <taxon>Gigasporaceae</taxon>
        <taxon>Gigaspora</taxon>
    </lineage>
</organism>
<dbReference type="Proteomes" id="UP000789901">
    <property type="component" value="Unassembled WGS sequence"/>
</dbReference>
<dbReference type="SMART" id="SM00401">
    <property type="entry name" value="ZnF_GATA"/>
    <property type="match status" value="2"/>
</dbReference>
<evidence type="ECO:0000256" key="5">
    <source>
        <dbReference type="ARBA" id="ARBA00023242"/>
    </source>
</evidence>
<comment type="caution">
    <text evidence="9">The sequence shown here is derived from an EMBL/GenBank/DDBJ whole genome shotgun (WGS) entry which is preliminary data.</text>
</comment>
<dbReference type="SUPFAM" id="SSF57716">
    <property type="entry name" value="Glucocorticoid receptor-like (DNA-binding domain)"/>
    <property type="match status" value="2"/>
</dbReference>
<evidence type="ECO:0000313" key="10">
    <source>
        <dbReference type="Proteomes" id="UP000789901"/>
    </source>
</evidence>
<evidence type="ECO:0000313" key="9">
    <source>
        <dbReference type="EMBL" id="CAG8730308.1"/>
    </source>
</evidence>
<dbReference type="PROSITE" id="PS00344">
    <property type="entry name" value="GATA_ZN_FINGER_1"/>
    <property type="match status" value="1"/>
</dbReference>
<dbReference type="EMBL" id="CAJVQB010009453">
    <property type="protein sequence ID" value="CAG8730308.1"/>
    <property type="molecule type" value="Genomic_DNA"/>
</dbReference>
<keyword evidence="5" id="KW-0539">Nucleus</keyword>
<feature type="compositionally biased region" description="Low complexity" evidence="7">
    <location>
        <begin position="1"/>
        <end position="25"/>
    </location>
</feature>
<protein>
    <submittedName>
        <fullName evidence="9">46528_t:CDS:1</fullName>
    </submittedName>
</protein>
<evidence type="ECO:0000256" key="4">
    <source>
        <dbReference type="ARBA" id="ARBA00022833"/>
    </source>
</evidence>
<feature type="compositionally biased region" description="Low complexity" evidence="7">
    <location>
        <begin position="39"/>
        <end position="52"/>
    </location>
</feature>
<evidence type="ECO:0000256" key="2">
    <source>
        <dbReference type="ARBA" id="ARBA00022723"/>
    </source>
</evidence>
<dbReference type="PRINTS" id="PR00619">
    <property type="entry name" value="GATAZNFINGER"/>
</dbReference>
<feature type="domain" description="GATA-type" evidence="8">
    <location>
        <begin position="80"/>
        <end position="132"/>
    </location>
</feature>
<name>A0ABN7V579_GIGMA</name>